<organism evidence="1 2">
    <name type="scientific">Phyllobacterium sophorae</name>
    <dbReference type="NCBI Taxonomy" id="1520277"/>
    <lineage>
        <taxon>Bacteria</taxon>
        <taxon>Pseudomonadati</taxon>
        <taxon>Pseudomonadota</taxon>
        <taxon>Alphaproteobacteria</taxon>
        <taxon>Hyphomicrobiales</taxon>
        <taxon>Phyllobacteriaceae</taxon>
        <taxon>Phyllobacterium</taxon>
    </lineage>
</organism>
<proteinExistence type="predicted"/>
<gene>
    <name evidence="1" type="ORF">CU103_22855</name>
</gene>
<reference evidence="2" key="1">
    <citation type="submission" date="2017-11" db="EMBL/GenBank/DDBJ databases">
        <authorList>
            <person name="Kuznetsova I."/>
            <person name="Sazanova A."/>
            <person name="Chirak E."/>
            <person name="Safronova V."/>
            <person name="Willems A."/>
        </authorList>
    </citation>
    <scope>NUCLEOTIDE SEQUENCE [LARGE SCALE GENOMIC DNA]</scope>
    <source>
        <strain evidence="2">CCBAU 03422</strain>
    </source>
</reference>
<evidence type="ECO:0000313" key="2">
    <source>
        <dbReference type="Proteomes" id="UP000241764"/>
    </source>
</evidence>
<dbReference type="AlphaFoldDB" id="A0A2P7B597"/>
<dbReference type="EMBL" id="PGGM01000012">
    <property type="protein sequence ID" value="PSH61647.1"/>
    <property type="molecule type" value="Genomic_DNA"/>
</dbReference>
<sequence length="84" mass="9038">MLTPKEIDDCRHRRAAASAGIRYTPSCPSPGRLGLRHRTNRLNPNDSNTGAWSNCAGWVMADDPVSDRGVARARTSGTLQGCVS</sequence>
<protein>
    <submittedName>
        <fullName evidence="1">Uncharacterized protein</fullName>
    </submittedName>
</protein>
<evidence type="ECO:0000313" key="1">
    <source>
        <dbReference type="EMBL" id="PSH61647.1"/>
    </source>
</evidence>
<name>A0A2P7B597_9HYPH</name>
<comment type="caution">
    <text evidence="1">The sequence shown here is derived from an EMBL/GenBank/DDBJ whole genome shotgun (WGS) entry which is preliminary data.</text>
</comment>
<dbReference type="RefSeq" id="WP_106666323.1">
    <property type="nucleotide sequence ID" value="NZ_PGGM01000012.1"/>
</dbReference>
<keyword evidence="2" id="KW-1185">Reference proteome</keyword>
<dbReference type="Proteomes" id="UP000241764">
    <property type="component" value="Unassembled WGS sequence"/>
</dbReference>
<accession>A0A2P7B597</accession>